<keyword evidence="1" id="KW-0732">Signal</keyword>
<evidence type="ECO:0000313" key="3">
    <source>
        <dbReference type="Proteomes" id="UP001166286"/>
    </source>
</evidence>
<accession>A0AA39V3U5</accession>
<comment type="caution">
    <text evidence="2">The sequence shown here is derived from an EMBL/GenBank/DDBJ whole genome shotgun (WGS) entry which is preliminary data.</text>
</comment>
<reference evidence="2" key="1">
    <citation type="submission" date="2023-03" db="EMBL/GenBank/DDBJ databases">
        <title>Complete genome of Cladonia borealis.</title>
        <authorList>
            <person name="Park H."/>
        </authorList>
    </citation>
    <scope>NUCLEOTIDE SEQUENCE</scope>
    <source>
        <strain evidence="2">ANT050790</strain>
    </source>
</reference>
<gene>
    <name evidence="2" type="ORF">JMJ35_006806</name>
</gene>
<feature type="signal peptide" evidence="1">
    <location>
        <begin position="1"/>
        <end position="19"/>
    </location>
</feature>
<organism evidence="2 3">
    <name type="scientific">Cladonia borealis</name>
    <dbReference type="NCBI Taxonomy" id="184061"/>
    <lineage>
        <taxon>Eukaryota</taxon>
        <taxon>Fungi</taxon>
        <taxon>Dikarya</taxon>
        <taxon>Ascomycota</taxon>
        <taxon>Pezizomycotina</taxon>
        <taxon>Lecanoromycetes</taxon>
        <taxon>OSLEUM clade</taxon>
        <taxon>Lecanoromycetidae</taxon>
        <taxon>Lecanorales</taxon>
        <taxon>Lecanorineae</taxon>
        <taxon>Cladoniaceae</taxon>
        <taxon>Cladonia</taxon>
    </lineage>
</organism>
<sequence length="215" mass="24093">MWLSVAFYTLFLYFWSALTLPLNTTVIPDQLELSNGSLLSPLNWWPVCVSPEKQPAWSGTMSSTHCTMALLNLKISVHQYGIHNYIFYSQEFVKDGIEGGWSLPIGSISGDCVLELRMAKDFGDDVLPLRNQGYFPGSSRQLAEEHDWPDILDQCESLMSSCVWGSPLTGPGWARAGNNMIVLLLPTDSEMRKRWLPVEQKLAAVNSSRYLAITS</sequence>
<dbReference type="Proteomes" id="UP001166286">
    <property type="component" value="Unassembled WGS sequence"/>
</dbReference>
<protein>
    <submittedName>
        <fullName evidence="2">Uncharacterized protein</fullName>
    </submittedName>
</protein>
<name>A0AA39V3U5_9LECA</name>
<dbReference type="AlphaFoldDB" id="A0AA39V3U5"/>
<evidence type="ECO:0000313" key="2">
    <source>
        <dbReference type="EMBL" id="KAK0510374.1"/>
    </source>
</evidence>
<feature type="chain" id="PRO_5041374336" evidence="1">
    <location>
        <begin position="20"/>
        <end position="215"/>
    </location>
</feature>
<evidence type="ECO:0000256" key="1">
    <source>
        <dbReference type="SAM" id="SignalP"/>
    </source>
</evidence>
<proteinExistence type="predicted"/>
<dbReference type="EMBL" id="JAFEKC020000015">
    <property type="protein sequence ID" value="KAK0510374.1"/>
    <property type="molecule type" value="Genomic_DNA"/>
</dbReference>
<keyword evidence="3" id="KW-1185">Reference proteome</keyword>